<dbReference type="AlphaFoldDB" id="W2H8H1"/>
<accession>W2H8H1</accession>
<organism evidence="1">
    <name type="scientific">Phytophthora nicotianae</name>
    <name type="common">Potato buckeye rot agent</name>
    <name type="synonym">Phytophthora parasitica</name>
    <dbReference type="NCBI Taxonomy" id="4792"/>
    <lineage>
        <taxon>Eukaryota</taxon>
        <taxon>Sar</taxon>
        <taxon>Stramenopiles</taxon>
        <taxon>Oomycota</taxon>
        <taxon>Peronosporomycetes</taxon>
        <taxon>Peronosporales</taxon>
        <taxon>Peronosporaceae</taxon>
        <taxon>Phytophthora</taxon>
    </lineage>
</organism>
<evidence type="ECO:0000313" key="1">
    <source>
        <dbReference type="EMBL" id="ETK91547.1"/>
    </source>
</evidence>
<dbReference type="EMBL" id="KI685312">
    <property type="protein sequence ID" value="ETK91547.1"/>
    <property type="molecule type" value="Genomic_DNA"/>
</dbReference>
<reference evidence="1" key="1">
    <citation type="submission" date="2013-11" db="EMBL/GenBank/DDBJ databases">
        <title>The Genome Sequence of Phytophthora parasitica CJ02B3.</title>
        <authorList>
            <consortium name="The Broad Institute Genomics Platform"/>
            <person name="Russ C."/>
            <person name="Tyler B."/>
            <person name="Panabieres F."/>
            <person name="Shan W."/>
            <person name="Tripathy S."/>
            <person name="Grunwald N."/>
            <person name="Machado M."/>
            <person name="Johnson C.S."/>
            <person name="Arredondo F."/>
            <person name="Hong C."/>
            <person name="Coffey M."/>
            <person name="Young S.K."/>
            <person name="Zeng Q."/>
            <person name="Gargeya S."/>
            <person name="Fitzgerald M."/>
            <person name="Abouelleil A."/>
            <person name="Alvarado L."/>
            <person name="Chapman S.B."/>
            <person name="Gainer-Dewar J."/>
            <person name="Goldberg J."/>
            <person name="Griggs A."/>
            <person name="Gujja S."/>
            <person name="Hansen M."/>
            <person name="Howarth C."/>
            <person name="Imamovic A."/>
            <person name="Ireland A."/>
            <person name="Larimer J."/>
            <person name="McCowan C."/>
            <person name="Murphy C."/>
            <person name="Pearson M."/>
            <person name="Poon T.W."/>
            <person name="Priest M."/>
            <person name="Roberts A."/>
            <person name="Saif S."/>
            <person name="Shea T."/>
            <person name="Sykes S."/>
            <person name="Wortman J."/>
            <person name="Nusbaum C."/>
            <person name="Birren B."/>
        </authorList>
    </citation>
    <scope>NUCLEOTIDE SEQUENCE [LARGE SCALE GENOMIC DNA]</scope>
    <source>
        <strain evidence="1">CJ02B3</strain>
    </source>
</reference>
<dbReference type="VEuPathDB" id="FungiDB:PPTG_22488"/>
<name>W2H8H1_PHYNI</name>
<gene>
    <name evidence="1" type="ORF">L915_04907</name>
</gene>
<dbReference type="Proteomes" id="UP000053236">
    <property type="component" value="Unassembled WGS sequence"/>
</dbReference>
<sequence>MYELPDTRDIHCTYLQEKLQERYKIVALRWPQDTCDAAAASRSTLADSASAAEDQLSALADEFFKARPLCIALQAATLKVPSNDVDPQAPQRRPVTRATLDVLLGRIQPIMGLPRLGRTSDTSASASQSQLQ</sequence>
<protein>
    <submittedName>
        <fullName evidence="1">Uncharacterized protein</fullName>
    </submittedName>
</protein>
<proteinExistence type="predicted"/>